<proteinExistence type="predicted"/>
<protein>
    <submittedName>
        <fullName evidence="1">Uncharacterized protein</fullName>
    </submittedName>
</protein>
<comment type="caution">
    <text evidence="1">The sequence shown here is derived from an EMBL/GenBank/DDBJ whole genome shotgun (WGS) entry which is preliminary data.</text>
</comment>
<name>X1KM22_9ZZZZ</name>
<reference evidence="1" key="1">
    <citation type="journal article" date="2014" name="Front. Microbiol.">
        <title>High frequency of phylogenetically diverse reductive dehalogenase-homologous genes in deep subseafloor sedimentary metagenomes.</title>
        <authorList>
            <person name="Kawai M."/>
            <person name="Futagami T."/>
            <person name="Toyoda A."/>
            <person name="Takaki Y."/>
            <person name="Nishi S."/>
            <person name="Hori S."/>
            <person name="Arai W."/>
            <person name="Tsubouchi T."/>
            <person name="Morono Y."/>
            <person name="Uchiyama I."/>
            <person name="Ito T."/>
            <person name="Fujiyama A."/>
            <person name="Inagaki F."/>
            <person name="Takami H."/>
        </authorList>
    </citation>
    <scope>NUCLEOTIDE SEQUENCE</scope>
    <source>
        <strain evidence="1">Expedition CK06-06</strain>
    </source>
</reference>
<evidence type="ECO:0000313" key="1">
    <source>
        <dbReference type="EMBL" id="GAH94655.1"/>
    </source>
</evidence>
<accession>X1KM22</accession>
<gene>
    <name evidence="1" type="ORF">S06H3_03886</name>
</gene>
<sequence length="104" mass="11370">MGGDGKGLGLLALLGLVLIMGRKKVGVPDLEEVPYVPQGPLDVIQPTPPSYDPILPHRVAWREALKVGYIRPTRMITYEDLPEEMQELRTGKIVTGLRAGVIAK</sequence>
<organism evidence="1">
    <name type="scientific">marine sediment metagenome</name>
    <dbReference type="NCBI Taxonomy" id="412755"/>
    <lineage>
        <taxon>unclassified sequences</taxon>
        <taxon>metagenomes</taxon>
        <taxon>ecological metagenomes</taxon>
    </lineage>
</organism>
<dbReference type="EMBL" id="BARV01001314">
    <property type="protein sequence ID" value="GAH94655.1"/>
    <property type="molecule type" value="Genomic_DNA"/>
</dbReference>
<dbReference type="AlphaFoldDB" id="X1KM22"/>